<keyword evidence="1" id="KW-0408">Iron</keyword>
<dbReference type="Proteomes" id="UP000193467">
    <property type="component" value="Unassembled WGS sequence"/>
</dbReference>
<dbReference type="InterPro" id="IPR005123">
    <property type="entry name" value="Oxoglu/Fe-dep_dioxygenase_dom"/>
</dbReference>
<comment type="caution">
    <text evidence="3">The sequence shown here is derived from an EMBL/GenBank/DDBJ whole genome shotgun (WGS) entry which is preliminary data.</text>
</comment>
<protein>
    <submittedName>
        <fullName evidence="3">Clavaminate synthase-like protein</fullName>
    </submittedName>
</protein>
<dbReference type="InParanoid" id="A0A1Y2FYJ3"/>
<comment type="similarity">
    <text evidence="1">Belongs to the iron/ascorbate-dependent oxidoreductase family.</text>
</comment>
<accession>A0A1Y2FYJ3</accession>
<keyword evidence="1" id="KW-0560">Oxidoreductase</keyword>
<evidence type="ECO:0000313" key="4">
    <source>
        <dbReference type="Proteomes" id="UP000193467"/>
    </source>
</evidence>
<name>A0A1Y2FYJ3_9BASI</name>
<dbReference type="InterPro" id="IPR044861">
    <property type="entry name" value="IPNS-like_FE2OG_OXY"/>
</dbReference>
<sequence>MAPSALDVRTWTPPPATQEKLDYAELAQVDLSKWPAKKDELLLDMRRAVNEVGFWFVVGHGITDEEIGRQMSLGNAFLDLPLEEKRLFPCDFKQGNFFGFREGVRLMGKSQVKDNAEALNLPKITPSLAHELPGYDFIAAHQVEIEAFQRKIHSNVLAPLLSLFALLLELPESYFLTPHEWDRRTEDHLRYMKYRPNSPEDDRAIGNIHLNGHTDFGLVTILFPQIVQGLQILTPEGEWKYAPYLPNGLLINTADVLSVCSAGYFKSTIHRVLRPPDDQVNYERMGVFYFSRAAHDLELKVAPSPLLKRLGLYKEADPNAPVVSGLEFTRARVKHSWDRPVYGDDEYKKGFKVGGLEVRTDYDFDSKAELKRVVA</sequence>
<dbReference type="InterPro" id="IPR050231">
    <property type="entry name" value="Iron_ascorbate_oxido_reductase"/>
</dbReference>
<dbReference type="OrthoDB" id="406156at2759"/>
<dbReference type="InterPro" id="IPR026992">
    <property type="entry name" value="DIOX_N"/>
</dbReference>
<dbReference type="Gene3D" id="2.60.120.330">
    <property type="entry name" value="B-lactam Antibiotic, Isopenicillin N Synthase, Chain"/>
    <property type="match status" value="1"/>
</dbReference>
<evidence type="ECO:0000313" key="3">
    <source>
        <dbReference type="EMBL" id="ORY88268.1"/>
    </source>
</evidence>
<dbReference type="SUPFAM" id="SSF51197">
    <property type="entry name" value="Clavaminate synthase-like"/>
    <property type="match status" value="1"/>
</dbReference>
<keyword evidence="1" id="KW-0479">Metal-binding</keyword>
<dbReference type="GO" id="GO:0016491">
    <property type="term" value="F:oxidoreductase activity"/>
    <property type="evidence" value="ECO:0007669"/>
    <property type="project" value="UniProtKB-KW"/>
</dbReference>
<dbReference type="EMBL" id="MCGR01000011">
    <property type="protein sequence ID" value="ORY88268.1"/>
    <property type="molecule type" value="Genomic_DNA"/>
</dbReference>
<dbReference type="AlphaFoldDB" id="A0A1Y2FYJ3"/>
<dbReference type="Pfam" id="PF03171">
    <property type="entry name" value="2OG-FeII_Oxy"/>
    <property type="match status" value="1"/>
</dbReference>
<dbReference type="PANTHER" id="PTHR47990">
    <property type="entry name" value="2-OXOGLUTARATE (2OG) AND FE(II)-DEPENDENT OXYGENASE SUPERFAMILY PROTEIN-RELATED"/>
    <property type="match status" value="1"/>
</dbReference>
<dbReference type="Pfam" id="PF14226">
    <property type="entry name" value="DIOX_N"/>
    <property type="match status" value="1"/>
</dbReference>
<dbReference type="PRINTS" id="PR00682">
    <property type="entry name" value="IPNSYNTHASE"/>
</dbReference>
<dbReference type="InterPro" id="IPR027443">
    <property type="entry name" value="IPNS-like_sf"/>
</dbReference>
<dbReference type="GO" id="GO:0046872">
    <property type="term" value="F:metal ion binding"/>
    <property type="evidence" value="ECO:0007669"/>
    <property type="project" value="UniProtKB-KW"/>
</dbReference>
<dbReference type="STRING" id="106004.A0A1Y2FYJ3"/>
<evidence type="ECO:0000259" key="2">
    <source>
        <dbReference type="PROSITE" id="PS51471"/>
    </source>
</evidence>
<feature type="domain" description="Fe2OG dioxygenase" evidence="2">
    <location>
        <begin position="185"/>
        <end position="293"/>
    </location>
</feature>
<proteinExistence type="inferred from homology"/>
<evidence type="ECO:0000256" key="1">
    <source>
        <dbReference type="RuleBase" id="RU003682"/>
    </source>
</evidence>
<keyword evidence="4" id="KW-1185">Reference proteome</keyword>
<gene>
    <name evidence="3" type="ORF">BCR35DRAFT_289149</name>
</gene>
<dbReference type="PROSITE" id="PS51471">
    <property type="entry name" value="FE2OG_OXY"/>
    <property type="match status" value="1"/>
</dbReference>
<reference evidence="3 4" key="1">
    <citation type="submission" date="2016-07" db="EMBL/GenBank/DDBJ databases">
        <title>Pervasive Adenine N6-methylation of Active Genes in Fungi.</title>
        <authorList>
            <consortium name="DOE Joint Genome Institute"/>
            <person name="Mondo S.J."/>
            <person name="Dannebaum R.O."/>
            <person name="Kuo R.C."/>
            <person name="Labutti K."/>
            <person name="Haridas S."/>
            <person name="Kuo A."/>
            <person name="Salamov A."/>
            <person name="Ahrendt S.R."/>
            <person name="Lipzen A."/>
            <person name="Sullivan W."/>
            <person name="Andreopoulos W.B."/>
            <person name="Clum A."/>
            <person name="Lindquist E."/>
            <person name="Daum C."/>
            <person name="Ramamoorthy G.K."/>
            <person name="Gryganskyi A."/>
            <person name="Culley D."/>
            <person name="Magnuson J.K."/>
            <person name="James T.Y."/>
            <person name="O'Malley M.A."/>
            <person name="Stajich J.E."/>
            <person name="Spatafora J.W."/>
            <person name="Visel A."/>
            <person name="Grigoriev I.V."/>
        </authorList>
    </citation>
    <scope>NUCLEOTIDE SEQUENCE [LARGE SCALE GENOMIC DNA]</scope>
    <source>
        <strain evidence="3 4">62-1032</strain>
    </source>
</reference>
<organism evidence="3 4">
    <name type="scientific">Leucosporidium creatinivorum</name>
    <dbReference type="NCBI Taxonomy" id="106004"/>
    <lineage>
        <taxon>Eukaryota</taxon>
        <taxon>Fungi</taxon>
        <taxon>Dikarya</taxon>
        <taxon>Basidiomycota</taxon>
        <taxon>Pucciniomycotina</taxon>
        <taxon>Microbotryomycetes</taxon>
        <taxon>Leucosporidiales</taxon>
        <taxon>Leucosporidium</taxon>
    </lineage>
</organism>